<protein>
    <submittedName>
        <fullName evidence="2">Uncharacterized protein</fullName>
    </submittedName>
</protein>
<comment type="caution">
    <text evidence="2">The sequence shown here is derived from an EMBL/GenBank/DDBJ whole genome shotgun (WGS) entry which is preliminary data.</text>
</comment>
<organism evidence="2 3">
    <name type="scientific">Allacma fusca</name>
    <dbReference type="NCBI Taxonomy" id="39272"/>
    <lineage>
        <taxon>Eukaryota</taxon>
        <taxon>Metazoa</taxon>
        <taxon>Ecdysozoa</taxon>
        <taxon>Arthropoda</taxon>
        <taxon>Hexapoda</taxon>
        <taxon>Collembola</taxon>
        <taxon>Symphypleona</taxon>
        <taxon>Sminthuridae</taxon>
        <taxon>Allacma</taxon>
    </lineage>
</organism>
<dbReference type="OrthoDB" id="8196572at2759"/>
<gene>
    <name evidence="2" type="ORF">AFUS01_LOCUS19293</name>
</gene>
<evidence type="ECO:0000313" key="2">
    <source>
        <dbReference type="EMBL" id="CAG7730668.1"/>
    </source>
</evidence>
<name>A0A8J2NY17_9HEXA</name>
<proteinExistence type="predicted"/>
<sequence>MVQGEKQSTMMSVNGSSSRTTDPAARKASYEAVQKMEKTKTESWSNKSSNASKSSDKGQQNQNGSWGPIFKNKSNFTEMHWC</sequence>
<evidence type="ECO:0000313" key="3">
    <source>
        <dbReference type="Proteomes" id="UP000708208"/>
    </source>
</evidence>
<feature type="compositionally biased region" description="Polar residues" evidence="1">
    <location>
        <begin position="1"/>
        <end position="21"/>
    </location>
</feature>
<keyword evidence="3" id="KW-1185">Reference proteome</keyword>
<feature type="region of interest" description="Disordered" evidence="1">
    <location>
        <begin position="1"/>
        <end position="82"/>
    </location>
</feature>
<feature type="compositionally biased region" description="Basic and acidic residues" evidence="1">
    <location>
        <begin position="24"/>
        <end position="41"/>
    </location>
</feature>
<feature type="compositionally biased region" description="Low complexity" evidence="1">
    <location>
        <begin position="43"/>
        <end position="53"/>
    </location>
</feature>
<reference evidence="2" key="1">
    <citation type="submission" date="2021-06" db="EMBL/GenBank/DDBJ databases">
        <authorList>
            <person name="Hodson N. C."/>
            <person name="Mongue J. A."/>
            <person name="Jaron S. K."/>
        </authorList>
    </citation>
    <scope>NUCLEOTIDE SEQUENCE</scope>
</reference>
<evidence type="ECO:0000256" key="1">
    <source>
        <dbReference type="SAM" id="MobiDB-lite"/>
    </source>
</evidence>
<dbReference type="EMBL" id="CAJVCH010197941">
    <property type="protein sequence ID" value="CAG7730668.1"/>
    <property type="molecule type" value="Genomic_DNA"/>
</dbReference>
<feature type="compositionally biased region" description="Polar residues" evidence="1">
    <location>
        <begin position="72"/>
        <end position="82"/>
    </location>
</feature>
<dbReference type="AlphaFoldDB" id="A0A8J2NY17"/>
<accession>A0A8J2NY17</accession>
<dbReference type="Proteomes" id="UP000708208">
    <property type="component" value="Unassembled WGS sequence"/>
</dbReference>